<proteinExistence type="predicted"/>
<dbReference type="Proteomes" id="UP000191110">
    <property type="component" value="Unassembled WGS sequence"/>
</dbReference>
<dbReference type="RefSeq" id="WP_135622239.1">
    <property type="nucleotide sequence ID" value="NZ_MPRL01000038.1"/>
</dbReference>
<gene>
    <name evidence="2" type="ORF">BOW53_09625</name>
</gene>
<reference evidence="2 3" key="1">
    <citation type="submission" date="2016-11" db="EMBL/GenBank/DDBJ databases">
        <title>Mixed transmission modes and dynamic genome evolution in an obligate animal-bacterial symbiosis.</title>
        <authorList>
            <person name="Russell S.L."/>
            <person name="Corbett-Detig R.B."/>
            <person name="Cavanaugh C.M."/>
        </authorList>
    </citation>
    <scope>NUCLEOTIDE SEQUENCE [LARGE SCALE GENOMIC DNA]</scope>
    <source>
        <strain evidence="2">Sveles-Q1</strain>
    </source>
</reference>
<evidence type="ECO:0000256" key="1">
    <source>
        <dbReference type="SAM" id="SignalP"/>
    </source>
</evidence>
<comment type="caution">
    <text evidence="2">The sequence shown here is derived from an EMBL/GenBank/DDBJ whole genome shotgun (WGS) entry which is preliminary data.</text>
</comment>
<sequence>MNGTLKSLILFLSSLLVSVSALAASDAAFPDGWDSWPIHHSGQILGKDTAIPADLPPIVQETMKTYNWVGDGKGTAYNVRINPSQKAGAYADAPTAVLELIDIKVLLVTEHLLGEPQYGAYTMDKQEISGAHPSLAPATCTSCHSGYGEACITGVCNK</sequence>
<evidence type="ECO:0000313" key="3">
    <source>
        <dbReference type="Proteomes" id="UP000191110"/>
    </source>
</evidence>
<name>A0A1T2L488_9GAMM</name>
<protein>
    <recommendedName>
        <fullName evidence="4">Cytochrome P460 domain-containing protein</fullName>
    </recommendedName>
</protein>
<dbReference type="EMBL" id="MPRL01000038">
    <property type="protein sequence ID" value="OOZ39917.1"/>
    <property type="molecule type" value="Genomic_DNA"/>
</dbReference>
<accession>A0A1T2L488</accession>
<dbReference type="AlphaFoldDB" id="A0A1T2L488"/>
<dbReference type="OrthoDB" id="6384566at2"/>
<evidence type="ECO:0000313" key="2">
    <source>
        <dbReference type="EMBL" id="OOZ39917.1"/>
    </source>
</evidence>
<keyword evidence="3" id="KW-1185">Reference proteome</keyword>
<feature type="chain" id="PRO_5012391162" description="Cytochrome P460 domain-containing protein" evidence="1">
    <location>
        <begin position="24"/>
        <end position="158"/>
    </location>
</feature>
<organism evidence="2 3">
    <name type="scientific">Solemya pervernicosa gill symbiont</name>
    <dbReference type="NCBI Taxonomy" id="642797"/>
    <lineage>
        <taxon>Bacteria</taxon>
        <taxon>Pseudomonadati</taxon>
        <taxon>Pseudomonadota</taxon>
        <taxon>Gammaproteobacteria</taxon>
        <taxon>sulfur-oxidizing symbionts</taxon>
    </lineage>
</organism>
<evidence type="ECO:0008006" key="4">
    <source>
        <dbReference type="Google" id="ProtNLM"/>
    </source>
</evidence>
<keyword evidence="1" id="KW-0732">Signal</keyword>
<feature type="signal peptide" evidence="1">
    <location>
        <begin position="1"/>
        <end position="23"/>
    </location>
</feature>